<name>A0A6G1IP10_9PLEO</name>
<dbReference type="EMBL" id="MU005602">
    <property type="protein sequence ID" value="KAF2679609.1"/>
    <property type="molecule type" value="Genomic_DNA"/>
</dbReference>
<protein>
    <submittedName>
        <fullName evidence="1">Uncharacterized protein</fullName>
    </submittedName>
</protein>
<dbReference type="AlphaFoldDB" id="A0A6G1IP10"/>
<sequence>MASIKYKPTLVLGMELSRLPNIFRMLDMARGFDLTWTKKMKAQGAEFAGLPIPEWIVKNALRTYDYTSEMTVERSLWMQEHTLPWERAVGRKFITPAPSSGTMLEAVSDFIKITIPRLRAHPTLQVRVLLLDREALDGSDSVVREMYHKFVRGLARYAVGAGKESVRSLTYEVVAVRPWGVLEEDLPHVEELKACETLGWDVANSTEMRLHGRRQVGISDRNFAV</sequence>
<gene>
    <name evidence="1" type="ORF">K458DRAFT_422162</name>
</gene>
<evidence type="ECO:0000313" key="1">
    <source>
        <dbReference type="EMBL" id="KAF2679609.1"/>
    </source>
</evidence>
<organism evidence="1 2">
    <name type="scientific">Lentithecium fluviatile CBS 122367</name>
    <dbReference type="NCBI Taxonomy" id="1168545"/>
    <lineage>
        <taxon>Eukaryota</taxon>
        <taxon>Fungi</taxon>
        <taxon>Dikarya</taxon>
        <taxon>Ascomycota</taxon>
        <taxon>Pezizomycotina</taxon>
        <taxon>Dothideomycetes</taxon>
        <taxon>Pleosporomycetidae</taxon>
        <taxon>Pleosporales</taxon>
        <taxon>Massarineae</taxon>
        <taxon>Lentitheciaceae</taxon>
        <taxon>Lentithecium</taxon>
    </lineage>
</organism>
<keyword evidence="2" id="KW-1185">Reference proteome</keyword>
<evidence type="ECO:0000313" key="2">
    <source>
        <dbReference type="Proteomes" id="UP000799291"/>
    </source>
</evidence>
<dbReference type="Proteomes" id="UP000799291">
    <property type="component" value="Unassembled WGS sequence"/>
</dbReference>
<reference evidence="1" key="1">
    <citation type="journal article" date="2020" name="Stud. Mycol.">
        <title>101 Dothideomycetes genomes: a test case for predicting lifestyles and emergence of pathogens.</title>
        <authorList>
            <person name="Haridas S."/>
            <person name="Albert R."/>
            <person name="Binder M."/>
            <person name="Bloem J."/>
            <person name="Labutti K."/>
            <person name="Salamov A."/>
            <person name="Andreopoulos B."/>
            <person name="Baker S."/>
            <person name="Barry K."/>
            <person name="Bills G."/>
            <person name="Bluhm B."/>
            <person name="Cannon C."/>
            <person name="Castanera R."/>
            <person name="Culley D."/>
            <person name="Daum C."/>
            <person name="Ezra D."/>
            <person name="Gonzalez J."/>
            <person name="Henrissat B."/>
            <person name="Kuo A."/>
            <person name="Liang C."/>
            <person name="Lipzen A."/>
            <person name="Lutzoni F."/>
            <person name="Magnuson J."/>
            <person name="Mondo S."/>
            <person name="Nolan M."/>
            <person name="Ohm R."/>
            <person name="Pangilinan J."/>
            <person name="Park H.-J."/>
            <person name="Ramirez L."/>
            <person name="Alfaro M."/>
            <person name="Sun H."/>
            <person name="Tritt A."/>
            <person name="Yoshinaga Y."/>
            <person name="Zwiers L.-H."/>
            <person name="Turgeon B."/>
            <person name="Goodwin S."/>
            <person name="Spatafora J."/>
            <person name="Crous P."/>
            <person name="Grigoriev I."/>
        </authorList>
    </citation>
    <scope>NUCLEOTIDE SEQUENCE</scope>
    <source>
        <strain evidence="1">CBS 122367</strain>
    </source>
</reference>
<proteinExistence type="predicted"/>
<accession>A0A6G1IP10</accession>